<keyword evidence="2" id="KW-0547">Nucleotide-binding</keyword>
<proteinExistence type="predicted"/>
<dbReference type="InterPro" id="IPR048936">
    <property type="entry name" value="MvdD-like_ATPgrasp"/>
</dbReference>
<organism evidence="4 5">
    <name type="scientific">Aliiglaciecola litoralis</name>
    <dbReference type="NCBI Taxonomy" id="582857"/>
    <lineage>
        <taxon>Bacteria</taxon>
        <taxon>Pseudomonadati</taxon>
        <taxon>Pseudomonadota</taxon>
        <taxon>Gammaproteobacteria</taxon>
        <taxon>Alteromonadales</taxon>
        <taxon>Alteromonadaceae</taxon>
        <taxon>Aliiglaciecola</taxon>
    </lineage>
</organism>
<evidence type="ECO:0000256" key="2">
    <source>
        <dbReference type="PROSITE-ProRule" id="PRU00409"/>
    </source>
</evidence>
<dbReference type="RefSeq" id="WP_343857905.1">
    <property type="nucleotide sequence ID" value="NZ_BAAAFD010000002.1"/>
</dbReference>
<feature type="domain" description="ATP-grasp" evidence="3">
    <location>
        <begin position="130"/>
        <end position="303"/>
    </location>
</feature>
<name>A0ABP3WT02_9ALTE</name>
<dbReference type="PANTHER" id="PTHR21621">
    <property type="entry name" value="RIBOSOMAL PROTEIN S6 MODIFICATION PROTEIN"/>
    <property type="match status" value="1"/>
</dbReference>
<keyword evidence="1" id="KW-0464">Manganese</keyword>
<protein>
    <recommendedName>
        <fullName evidence="3">ATP-grasp domain-containing protein</fullName>
    </recommendedName>
</protein>
<dbReference type="EMBL" id="BAAAFD010000002">
    <property type="protein sequence ID" value="GAA0855159.1"/>
    <property type="molecule type" value="Genomic_DNA"/>
</dbReference>
<keyword evidence="2" id="KW-0067">ATP-binding</keyword>
<reference evidence="5" key="1">
    <citation type="journal article" date="2019" name="Int. J. Syst. Evol. Microbiol.">
        <title>The Global Catalogue of Microorganisms (GCM) 10K type strain sequencing project: providing services to taxonomists for standard genome sequencing and annotation.</title>
        <authorList>
            <consortium name="The Broad Institute Genomics Platform"/>
            <consortium name="The Broad Institute Genome Sequencing Center for Infectious Disease"/>
            <person name="Wu L."/>
            <person name="Ma J."/>
        </authorList>
    </citation>
    <scope>NUCLEOTIDE SEQUENCE [LARGE SCALE GENOMIC DNA]</scope>
    <source>
        <strain evidence="5">JCM 15896</strain>
    </source>
</reference>
<dbReference type="PROSITE" id="PS50975">
    <property type="entry name" value="ATP_GRASP"/>
    <property type="match status" value="1"/>
</dbReference>
<dbReference type="InterPro" id="IPR011761">
    <property type="entry name" value="ATP-grasp"/>
</dbReference>
<dbReference type="InterPro" id="IPR013651">
    <property type="entry name" value="ATP-grasp_RimK-type"/>
</dbReference>
<evidence type="ECO:0000256" key="1">
    <source>
        <dbReference type="ARBA" id="ARBA00023211"/>
    </source>
</evidence>
<dbReference type="Gene3D" id="3.30.470.20">
    <property type="entry name" value="ATP-grasp fold, B domain"/>
    <property type="match status" value="1"/>
</dbReference>
<gene>
    <name evidence="4" type="ORF">GCM10009114_13550</name>
</gene>
<dbReference type="Pfam" id="PF21068">
    <property type="entry name" value="ATPgraspMvdD"/>
    <property type="match status" value="1"/>
</dbReference>
<dbReference type="Pfam" id="PF08443">
    <property type="entry name" value="RimK"/>
    <property type="match status" value="1"/>
</dbReference>
<comment type="caution">
    <text evidence="4">The sequence shown here is derived from an EMBL/GenBank/DDBJ whole genome shotgun (WGS) entry which is preliminary data.</text>
</comment>
<sequence>MQHIVLGHHKDQHAIYMMEEMKRKGHEVHLLETHDFPRKVQLAFSPSNGDGSIVLKDGTRLNLNDIQSVYWRNFCGVSDESTRENFTTQDDIAARDSMACIRTWFELNNNTLWANSWKAFQHHQEKPLQLWKVKQLGVLIPNTLVGNDIEQIKSAYQNVEKSIFKPVFGGAQTEILTDEHLESSRVSQALSKAPITVQEYIEGTNIRTYVIGNKVISAELRSDCADFREDQDMEIITLDTPHHIQEQSRQIAKELHLNWTAIDWRRDKHGNYYFLEANPSPMFLGFQHRSGIPISEYLIDMMTQNSKLKTLNPQQQVKIKQAC</sequence>
<dbReference type="SUPFAM" id="SSF56059">
    <property type="entry name" value="Glutathione synthetase ATP-binding domain-like"/>
    <property type="match status" value="1"/>
</dbReference>
<dbReference type="PANTHER" id="PTHR21621:SF0">
    <property type="entry name" value="BETA-CITRYLGLUTAMATE SYNTHASE B-RELATED"/>
    <property type="match status" value="1"/>
</dbReference>
<evidence type="ECO:0000313" key="4">
    <source>
        <dbReference type="EMBL" id="GAA0855159.1"/>
    </source>
</evidence>
<dbReference type="Proteomes" id="UP001500359">
    <property type="component" value="Unassembled WGS sequence"/>
</dbReference>
<evidence type="ECO:0000313" key="5">
    <source>
        <dbReference type="Proteomes" id="UP001500359"/>
    </source>
</evidence>
<evidence type="ECO:0000259" key="3">
    <source>
        <dbReference type="PROSITE" id="PS50975"/>
    </source>
</evidence>
<accession>A0ABP3WT02</accession>
<keyword evidence="5" id="KW-1185">Reference proteome</keyword>